<dbReference type="PROSITE" id="PS50082">
    <property type="entry name" value="WD_REPEATS_2"/>
    <property type="match status" value="1"/>
</dbReference>
<dbReference type="PROSITE" id="PS50294">
    <property type="entry name" value="WD_REPEATS_REGION"/>
    <property type="match status" value="1"/>
</dbReference>
<dbReference type="Pfam" id="PF00400">
    <property type="entry name" value="WD40"/>
    <property type="match status" value="1"/>
</dbReference>
<gene>
    <name evidence="2" type="ORF">K505DRAFT_250980</name>
</gene>
<evidence type="ECO:0000313" key="3">
    <source>
        <dbReference type="Proteomes" id="UP000799757"/>
    </source>
</evidence>
<sequence>VRAVAFSPNGKQLASASDDKTVQLWDAGSGAPLQTLKVYTSTVAFDSTGLHLCTNNSLIAILASQNSKVSVTET</sequence>
<dbReference type="InterPro" id="IPR015943">
    <property type="entry name" value="WD40/YVTN_repeat-like_dom_sf"/>
</dbReference>
<dbReference type="InterPro" id="IPR001680">
    <property type="entry name" value="WD40_rpt"/>
</dbReference>
<proteinExistence type="predicted"/>
<dbReference type="AlphaFoldDB" id="A0A6A6X211"/>
<dbReference type="SUPFAM" id="SSF50978">
    <property type="entry name" value="WD40 repeat-like"/>
    <property type="match status" value="1"/>
</dbReference>
<dbReference type="InterPro" id="IPR036322">
    <property type="entry name" value="WD40_repeat_dom_sf"/>
</dbReference>
<keyword evidence="3" id="KW-1185">Reference proteome</keyword>
<feature type="repeat" description="WD" evidence="1">
    <location>
        <begin position="1"/>
        <end position="35"/>
    </location>
</feature>
<keyword evidence="1" id="KW-0853">WD repeat</keyword>
<protein>
    <submittedName>
        <fullName evidence="2">Uncharacterized protein</fullName>
    </submittedName>
</protein>
<feature type="non-terminal residue" evidence="2">
    <location>
        <position position="1"/>
    </location>
</feature>
<name>A0A6A6X211_9PLEO</name>
<evidence type="ECO:0000256" key="1">
    <source>
        <dbReference type="PROSITE-ProRule" id="PRU00221"/>
    </source>
</evidence>
<reference evidence="2" key="1">
    <citation type="journal article" date="2020" name="Stud. Mycol.">
        <title>101 Dothideomycetes genomes: a test case for predicting lifestyles and emergence of pathogens.</title>
        <authorList>
            <person name="Haridas S."/>
            <person name="Albert R."/>
            <person name="Binder M."/>
            <person name="Bloem J."/>
            <person name="Labutti K."/>
            <person name="Salamov A."/>
            <person name="Andreopoulos B."/>
            <person name="Baker S."/>
            <person name="Barry K."/>
            <person name="Bills G."/>
            <person name="Bluhm B."/>
            <person name="Cannon C."/>
            <person name="Castanera R."/>
            <person name="Culley D."/>
            <person name="Daum C."/>
            <person name="Ezra D."/>
            <person name="Gonzalez J."/>
            <person name="Henrissat B."/>
            <person name="Kuo A."/>
            <person name="Liang C."/>
            <person name="Lipzen A."/>
            <person name="Lutzoni F."/>
            <person name="Magnuson J."/>
            <person name="Mondo S."/>
            <person name="Nolan M."/>
            <person name="Ohm R."/>
            <person name="Pangilinan J."/>
            <person name="Park H.-J."/>
            <person name="Ramirez L."/>
            <person name="Alfaro M."/>
            <person name="Sun H."/>
            <person name="Tritt A."/>
            <person name="Yoshinaga Y."/>
            <person name="Zwiers L.-H."/>
            <person name="Turgeon B."/>
            <person name="Goodwin S."/>
            <person name="Spatafora J."/>
            <person name="Crous P."/>
            <person name="Grigoriev I."/>
        </authorList>
    </citation>
    <scope>NUCLEOTIDE SEQUENCE</scope>
    <source>
        <strain evidence="2">CBS 109.77</strain>
    </source>
</reference>
<accession>A0A6A6X211</accession>
<dbReference type="EMBL" id="MU002068">
    <property type="protein sequence ID" value="KAF2790540.1"/>
    <property type="molecule type" value="Genomic_DNA"/>
</dbReference>
<dbReference type="Proteomes" id="UP000799757">
    <property type="component" value="Unassembled WGS sequence"/>
</dbReference>
<dbReference type="Gene3D" id="2.130.10.10">
    <property type="entry name" value="YVTN repeat-like/Quinoprotein amine dehydrogenase"/>
    <property type="match status" value="1"/>
</dbReference>
<dbReference type="OrthoDB" id="538223at2759"/>
<evidence type="ECO:0000313" key="2">
    <source>
        <dbReference type="EMBL" id="KAF2790540.1"/>
    </source>
</evidence>
<organism evidence="2 3">
    <name type="scientific">Melanomma pulvis-pyrius CBS 109.77</name>
    <dbReference type="NCBI Taxonomy" id="1314802"/>
    <lineage>
        <taxon>Eukaryota</taxon>
        <taxon>Fungi</taxon>
        <taxon>Dikarya</taxon>
        <taxon>Ascomycota</taxon>
        <taxon>Pezizomycotina</taxon>
        <taxon>Dothideomycetes</taxon>
        <taxon>Pleosporomycetidae</taxon>
        <taxon>Pleosporales</taxon>
        <taxon>Melanommataceae</taxon>
        <taxon>Melanomma</taxon>
    </lineage>
</organism>